<gene>
    <name evidence="1" type="ORF">NP233_g3486</name>
</gene>
<sequence>MQSSTKANRRSVQLLTDIPPPTPIHSFHRMDINSLPTEILCKVFLFEVSRRASSLYSVPQHQAQRATELAGVYSHWRSIVISFPSLWATIQIIVTAKFPPLRHLSLWIDRSGDNLLDVQFLCIRSGYISMQSKWHLSAPDPDYFCRAWNSLTPAVDRWASLALDLDEYYLESVDFAGDLSRSLNLSELYVRHYDFSPIQMWAWPRRSSLIGLPSLLKHFSSIPALSCLTLCSATSRYPISSARDLKWSSLIGVVMNLSNSPAEITASILAQCTSTVYVRIQNYVGIRDMAAYPKKIVLPKLQELEVKATRHATLSLFGALDSPRLQILSIQISTPEPLALSDLCHLKSFLTSRQHHLSVLKMLIQGPKGSFLIESLSDILCCCRKVGIQTVAIRGGPLDQTSSADYLAEFNMLEHALSKIAPDESSPERCLPSFRVEEMLSEGKWLRFGWRDPAVIPNDSEFPHEFGLQYCPFKYPPSEPY</sequence>
<proteinExistence type="predicted"/>
<evidence type="ECO:0000313" key="1">
    <source>
        <dbReference type="EMBL" id="KAJ3571845.1"/>
    </source>
</evidence>
<reference evidence="1" key="1">
    <citation type="submission" date="2022-07" db="EMBL/GenBank/DDBJ databases">
        <title>Genome Sequence of Leucocoprinus birnbaumii.</title>
        <authorList>
            <person name="Buettner E."/>
        </authorList>
    </citation>
    <scope>NUCLEOTIDE SEQUENCE</scope>
    <source>
        <strain evidence="1">VT141</strain>
    </source>
</reference>
<keyword evidence="2" id="KW-1185">Reference proteome</keyword>
<evidence type="ECO:0008006" key="3">
    <source>
        <dbReference type="Google" id="ProtNLM"/>
    </source>
</evidence>
<evidence type="ECO:0000313" key="2">
    <source>
        <dbReference type="Proteomes" id="UP001213000"/>
    </source>
</evidence>
<name>A0AAD5VX48_9AGAR</name>
<dbReference type="Proteomes" id="UP001213000">
    <property type="component" value="Unassembled WGS sequence"/>
</dbReference>
<protein>
    <recommendedName>
        <fullName evidence="3">F-box domain-containing protein</fullName>
    </recommendedName>
</protein>
<dbReference type="AlphaFoldDB" id="A0AAD5VX48"/>
<dbReference type="EMBL" id="JANIEX010000168">
    <property type="protein sequence ID" value="KAJ3571845.1"/>
    <property type="molecule type" value="Genomic_DNA"/>
</dbReference>
<accession>A0AAD5VX48</accession>
<organism evidence="1 2">
    <name type="scientific">Leucocoprinus birnbaumii</name>
    <dbReference type="NCBI Taxonomy" id="56174"/>
    <lineage>
        <taxon>Eukaryota</taxon>
        <taxon>Fungi</taxon>
        <taxon>Dikarya</taxon>
        <taxon>Basidiomycota</taxon>
        <taxon>Agaricomycotina</taxon>
        <taxon>Agaricomycetes</taxon>
        <taxon>Agaricomycetidae</taxon>
        <taxon>Agaricales</taxon>
        <taxon>Agaricineae</taxon>
        <taxon>Agaricaceae</taxon>
        <taxon>Leucocoprinus</taxon>
    </lineage>
</organism>
<comment type="caution">
    <text evidence="1">The sequence shown here is derived from an EMBL/GenBank/DDBJ whole genome shotgun (WGS) entry which is preliminary data.</text>
</comment>